<keyword evidence="2" id="KW-1133">Transmembrane helix</keyword>
<feature type="transmembrane region" description="Helical" evidence="2">
    <location>
        <begin position="252"/>
        <end position="273"/>
    </location>
</feature>
<dbReference type="RefSeq" id="WP_057889488.1">
    <property type="nucleotide sequence ID" value="NZ_AZFE01000030.1"/>
</dbReference>
<keyword evidence="2" id="KW-0472">Membrane</keyword>
<proteinExistence type="predicted"/>
<dbReference type="PATRIC" id="fig|1423778.4.peg.530"/>
<dbReference type="STRING" id="1423778.FC70_GL000505"/>
<gene>
    <name evidence="3" type="ORF">FC70_GL000505</name>
</gene>
<dbReference type="AlphaFoldDB" id="A0A0R1RFX3"/>
<dbReference type="KEGG" id="lol:LACOL_0791"/>
<feature type="region of interest" description="Disordered" evidence="1">
    <location>
        <begin position="346"/>
        <end position="365"/>
    </location>
</feature>
<dbReference type="OrthoDB" id="2328079at2"/>
<keyword evidence="2" id="KW-0812">Transmembrane</keyword>
<comment type="caution">
    <text evidence="3">The sequence shown here is derived from an EMBL/GenBank/DDBJ whole genome shotgun (WGS) entry which is preliminary data.</text>
</comment>
<sequence length="365" mass="41497">MENEILKINDVADVFSALPKINATATFWMVRANKGDYYLDFVMRQYVGIGFDEISLSEAQEKTNEQLTTLFKQRKPKDEFGKEIPAGTYTTWVGQLKRFANELKPGDYVLVPSDSSERFSFGVITDLPRELTDSEVNEFSEVEGRKNSPYKKRLSVQFLKSFNRQDADPALYKMIYTQTTLSKIDKYSAYILRAAYDAYISENNIFLSFPVKQKENIKGRPFTKFTYNLTEGFYELSKEDLVIKSNVQSEGVVQLVLGLSAMSGLFLLLIVVLKSKKGFTVEANLRSGKFKFTKENDGIVAERILDSQQSRKITDQEADDAHLARTIAMMNTAGFSMEEIQAKISNELREATKKADSPDEESDQD</sequence>
<organism evidence="3 4">
    <name type="scientific">Paucilactobacillus oligofermentans DSM 15707 = LMG 22743</name>
    <dbReference type="NCBI Taxonomy" id="1423778"/>
    <lineage>
        <taxon>Bacteria</taxon>
        <taxon>Bacillati</taxon>
        <taxon>Bacillota</taxon>
        <taxon>Bacilli</taxon>
        <taxon>Lactobacillales</taxon>
        <taxon>Lactobacillaceae</taxon>
        <taxon>Paucilactobacillus</taxon>
    </lineage>
</organism>
<name>A0A0R1RFX3_9LACO</name>
<accession>A0A0R1RFX3</accession>
<evidence type="ECO:0000313" key="4">
    <source>
        <dbReference type="Proteomes" id="UP000051697"/>
    </source>
</evidence>
<dbReference type="EMBL" id="AZFE01000030">
    <property type="protein sequence ID" value="KRL55920.1"/>
    <property type="molecule type" value="Genomic_DNA"/>
</dbReference>
<keyword evidence="4" id="KW-1185">Reference proteome</keyword>
<evidence type="ECO:0000313" key="3">
    <source>
        <dbReference type="EMBL" id="KRL55920.1"/>
    </source>
</evidence>
<protein>
    <submittedName>
        <fullName evidence="3">Uncharacterized protein</fullName>
    </submittedName>
</protein>
<dbReference type="Proteomes" id="UP000051697">
    <property type="component" value="Unassembled WGS sequence"/>
</dbReference>
<evidence type="ECO:0000256" key="2">
    <source>
        <dbReference type="SAM" id="Phobius"/>
    </source>
</evidence>
<evidence type="ECO:0000256" key="1">
    <source>
        <dbReference type="SAM" id="MobiDB-lite"/>
    </source>
</evidence>
<reference evidence="3 4" key="1">
    <citation type="journal article" date="2015" name="Genome Announc.">
        <title>Expanding the biotechnology potential of lactobacilli through comparative genomics of 213 strains and associated genera.</title>
        <authorList>
            <person name="Sun Z."/>
            <person name="Harris H.M."/>
            <person name="McCann A."/>
            <person name="Guo C."/>
            <person name="Argimon S."/>
            <person name="Zhang W."/>
            <person name="Yang X."/>
            <person name="Jeffery I.B."/>
            <person name="Cooney J.C."/>
            <person name="Kagawa T.F."/>
            <person name="Liu W."/>
            <person name="Song Y."/>
            <person name="Salvetti E."/>
            <person name="Wrobel A."/>
            <person name="Rasinkangas P."/>
            <person name="Parkhill J."/>
            <person name="Rea M.C."/>
            <person name="O'Sullivan O."/>
            <person name="Ritari J."/>
            <person name="Douillard F.P."/>
            <person name="Paul Ross R."/>
            <person name="Yang R."/>
            <person name="Briner A.E."/>
            <person name="Felis G.E."/>
            <person name="de Vos W.M."/>
            <person name="Barrangou R."/>
            <person name="Klaenhammer T.R."/>
            <person name="Caufield P.W."/>
            <person name="Cui Y."/>
            <person name="Zhang H."/>
            <person name="O'Toole P.W."/>
        </authorList>
    </citation>
    <scope>NUCLEOTIDE SEQUENCE [LARGE SCALE GENOMIC DNA]</scope>
    <source>
        <strain evidence="3 4">DSM 15707</strain>
    </source>
</reference>
<feature type="compositionally biased region" description="Basic and acidic residues" evidence="1">
    <location>
        <begin position="346"/>
        <end position="357"/>
    </location>
</feature>